<feature type="domain" description="Calcineurin-like phosphoesterase" evidence="1">
    <location>
        <begin position="19"/>
        <end position="197"/>
    </location>
</feature>
<dbReference type="KEGG" id="tdu:QJT80_11125"/>
<dbReference type="PANTHER" id="PTHR42850">
    <property type="entry name" value="METALLOPHOSPHOESTERASE"/>
    <property type="match status" value="1"/>
</dbReference>
<dbReference type="InterPro" id="IPR029052">
    <property type="entry name" value="Metallo-depent_PP-like"/>
</dbReference>
<dbReference type="InterPro" id="IPR004843">
    <property type="entry name" value="Calcineurin-like_PHP"/>
</dbReference>
<protein>
    <submittedName>
        <fullName evidence="2">Metallophosphoesterase</fullName>
    </submittedName>
</protein>
<evidence type="ECO:0000259" key="1">
    <source>
        <dbReference type="Pfam" id="PF00149"/>
    </source>
</evidence>
<reference evidence="2" key="2">
    <citation type="submission" date="2023-04" db="EMBL/GenBank/DDBJ databases">
        <authorList>
            <person name="Beletskiy A.V."/>
            <person name="Mardanov A.V."/>
            <person name="Ravin N.V."/>
        </authorList>
    </citation>
    <scope>NUCLEOTIDE SEQUENCE</scope>
    <source>
        <strain evidence="2">GKL-01</strain>
    </source>
</reference>
<gene>
    <name evidence="2" type="ORF">QJT80_11125</name>
</gene>
<dbReference type="EMBL" id="CP124755">
    <property type="protein sequence ID" value="WGZ90048.1"/>
    <property type="molecule type" value="Genomic_DNA"/>
</dbReference>
<evidence type="ECO:0000313" key="2">
    <source>
        <dbReference type="EMBL" id="WGZ90048.1"/>
    </source>
</evidence>
<dbReference type="Gene3D" id="3.60.21.10">
    <property type="match status" value="1"/>
</dbReference>
<accession>A0AA95KJK7</accession>
<dbReference type="SUPFAM" id="SSF56300">
    <property type="entry name" value="Metallo-dependent phosphatases"/>
    <property type="match status" value="1"/>
</dbReference>
<reference evidence="2" key="1">
    <citation type="journal article" date="2023" name="Int. J. Mol. Sci.">
        <title>Metagenomics Revealed a New Genus 'Candidatus Thiocaldithrix dubininis' gen. nov., sp. nov. and a New Species 'Candidatus Thiothrix putei' sp. nov. in the Family Thiotrichaceae, Some Members of Which Have Traits of Both Na+- and H+-Motive Energetics.</title>
        <authorList>
            <person name="Ravin N.V."/>
            <person name="Muntyan M.S."/>
            <person name="Smolyakov D.D."/>
            <person name="Rudenko T.S."/>
            <person name="Beletsky A.V."/>
            <person name="Mardanov A.V."/>
            <person name="Grabovich M.Y."/>
        </authorList>
    </citation>
    <scope>NUCLEOTIDE SEQUENCE</scope>
    <source>
        <strain evidence="2">GKL-01</strain>
    </source>
</reference>
<name>A0AA95KJK7_9GAMM</name>
<dbReference type="GO" id="GO:0008803">
    <property type="term" value="F:bis(5'-nucleosyl)-tetraphosphatase (symmetrical) activity"/>
    <property type="evidence" value="ECO:0007669"/>
    <property type="project" value="TreeGrafter"/>
</dbReference>
<dbReference type="PANTHER" id="PTHR42850:SF11">
    <property type="entry name" value="BIS(5'-NUCLEOSYL)-TETRAPHOSPHATASE [SYMMETRICAL]"/>
    <property type="match status" value="1"/>
</dbReference>
<proteinExistence type="predicted"/>
<dbReference type="GO" id="GO:0110154">
    <property type="term" value="P:RNA decapping"/>
    <property type="evidence" value="ECO:0007669"/>
    <property type="project" value="TreeGrafter"/>
</dbReference>
<dbReference type="AlphaFoldDB" id="A0AA95KJK7"/>
<dbReference type="Proteomes" id="UP001300672">
    <property type="component" value="Chromosome"/>
</dbReference>
<dbReference type="InterPro" id="IPR050126">
    <property type="entry name" value="Ap4A_hydrolase"/>
</dbReference>
<dbReference type="GO" id="GO:0005737">
    <property type="term" value="C:cytoplasm"/>
    <property type="evidence" value="ECO:0007669"/>
    <property type="project" value="TreeGrafter"/>
</dbReference>
<dbReference type="GO" id="GO:0016791">
    <property type="term" value="F:phosphatase activity"/>
    <property type="evidence" value="ECO:0007669"/>
    <property type="project" value="TreeGrafter"/>
</dbReference>
<sequence>MVYVPFKFFSKNIQGRDFVVGDIHGCFSALENLLTQVNFNPEYDRVFSVGDLIDRGSESHRVIEFLNYPWFFAISGNHERMLLEAGASAALKANWMDYNGGAWWANVPETLQPRIRQVLAQLPLVIEIATDIGKVGIVHADIPTGMPWSYFIQQIAHETEIVEYALWSRHRFKHLQTTGRTVPVSGIDLVIFGHTPVQRVLQTANIYYVDTGAAFKEDGFGKLTLLQIQPELKIHQIDNNQTAELHHPTERSTSGEHSSNTARHRILSFRYFTNLWSINKAR</sequence>
<organism evidence="2">
    <name type="scientific">Candidatus Thiocaldithrix dubininis</name>
    <dbReference type="NCBI Taxonomy" id="3080823"/>
    <lineage>
        <taxon>Bacteria</taxon>
        <taxon>Pseudomonadati</taxon>
        <taxon>Pseudomonadota</taxon>
        <taxon>Gammaproteobacteria</taxon>
        <taxon>Thiotrichales</taxon>
        <taxon>Thiotrichaceae</taxon>
        <taxon>Candidatus Thiocaldithrix</taxon>
    </lineage>
</organism>
<dbReference type="Pfam" id="PF00149">
    <property type="entry name" value="Metallophos"/>
    <property type="match status" value="1"/>
</dbReference>